<evidence type="ECO:0000313" key="2">
    <source>
        <dbReference type="Proteomes" id="UP000824469"/>
    </source>
</evidence>
<proteinExistence type="predicted"/>
<dbReference type="Proteomes" id="UP000824469">
    <property type="component" value="Unassembled WGS sequence"/>
</dbReference>
<gene>
    <name evidence="1" type="ORF">KI387_027379</name>
</gene>
<accession>A0AA38FZX2</accession>
<comment type="caution">
    <text evidence="1">The sequence shown here is derived from an EMBL/GenBank/DDBJ whole genome shotgun (WGS) entry which is preliminary data.</text>
</comment>
<keyword evidence="2" id="KW-1185">Reference proteome</keyword>
<dbReference type="EMBL" id="JAHRHJ020000006">
    <property type="protein sequence ID" value="KAH9312344.1"/>
    <property type="molecule type" value="Genomic_DNA"/>
</dbReference>
<organism evidence="1 2">
    <name type="scientific">Taxus chinensis</name>
    <name type="common">Chinese yew</name>
    <name type="synonym">Taxus wallichiana var. chinensis</name>
    <dbReference type="NCBI Taxonomy" id="29808"/>
    <lineage>
        <taxon>Eukaryota</taxon>
        <taxon>Viridiplantae</taxon>
        <taxon>Streptophyta</taxon>
        <taxon>Embryophyta</taxon>
        <taxon>Tracheophyta</taxon>
        <taxon>Spermatophyta</taxon>
        <taxon>Pinopsida</taxon>
        <taxon>Pinidae</taxon>
        <taxon>Conifers II</taxon>
        <taxon>Cupressales</taxon>
        <taxon>Taxaceae</taxon>
        <taxon>Taxus</taxon>
    </lineage>
</organism>
<sequence length="61" mass="6322">VCLPGVAVGGCRSSKSCCTGSYSEARVDCSPEIDSDGQDFIHAPPLVSTKQQALIQSGMHP</sequence>
<protein>
    <submittedName>
        <fullName evidence="1">Uncharacterized protein</fullName>
    </submittedName>
</protein>
<evidence type="ECO:0000313" key="1">
    <source>
        <dbReference type="EMBL" id="KAH9312344.1"/>
    </source>
</evidence>
<feature type="non-terminal residue" evidence="1">
    <location>
        <position position="1"/>
    </location>
</feature>
<dbReference type="AlphaFoldDB" id="A0AA38FZX2"/>
<feature type="non-terminal residue" evidence="1">
    <location>
        <position position="61"/>
    </location>
</feature>
<reference evidence="1 2" key="1">
    <citation type="journal article" date="2021" name="Nat. Plants">
        <title>The Taxus genome provides insights into paclitaxel biosynthesis.</title>
        <authorList>
            <person name="Xiong X."/>
            <person name="Gou J."/>
            <person name="Liao Q."/>
            <person name="Li Y."/>
            <person name="Zhou Q."/>
            <person name="Bi G."/>
            <person name="Li C."/>
            <person name="Du R."/>
            <person name="Wang X."/>
            <person name="Sun T."/>
            <person name="Guo L."/>
            <person name="Liang H."/>
            <person name="Lu P."/>
            <person name="Wu Y."/>
            <person name="Zhang Z."/>
            <person name="Ro D.K."/>
            <person name="Shang Y."/>
            <person name="Huang S."/>
            <person name="Yan J."/>
        </authorList>
    </citation>
    <scope>NUCLEOTIDE SEQUENCE [LARGE SCALE GENOMIC DNA]</scope>
    <source>
        <strain evidence="1">Ta-2019</strain>
    </source>
</reference>
<name>A0AA38FZX2_TAXCH</name>